<feature type="region of interest" description="Disordered" evidence="1">
    <location>
        <begin position="34"/>
        <end position="75"/>
    </location>
</feature>
<reference evidence="2 3" key="1">
    <citation type="journal article" date="2018" name="Nat. Ecol. Evol.">
        <title>Shark genomes provide insights into elasmobranch evolution and the origin of vertebrates.</title>
        <authorList>
            <person name="Hara Y"/>
            <person name="Yamaguchi K"/>
            <person name="Onimaru K"/>
            <person name="Kadota M"/>
            <person name="Koyanagi M"/>
            <person name="Keeley SD"/>
            <person name="Tatsumi K"/>
            <person name="Tanaka K"/>
            <person name="Motone F"/>
            <person name="Kageyama Y"/>
            <person name="Nozu R"/>
            <person name="Adachi N"/>
            <person name="Nishimura O"/>
            <person name="Nakagawa R"/>
            <person name="Tanegashima C"/>
            <person name="Kiyatake I"/>
            <person name="Matsumoto R"/>
            <person name="Murakumo K"/>
            <person name="Nishida K"/>
            <person name="Terakita A"/>
            <person name="Kuratani S"/>
            <person name="Sato K"/>
            <person name="Hyodo S Kuraku.S."/>
        </authorList>
    </citation>
    <scope>NUCLEOTIDE SEQUENCE [LARGE SCALE GENOMIC DNA]</scope>
</reference>
<organism evidence="2 3">
    <name type="scientific">Chiloscyllium punctatum</name>
    <name type="common">Brownbanded bambooshark</name>
    <name type="synonym">Hemiscyllium punctatum</name>
    <dbReference type="NCBI Taxonomy" id="137246"/>
    <lineage>
        <taxon>Eukaryota</taxon>
        <taxon>Metazoa</taxon>
        <taxon>Chordata</taxon>
        <taxon>Craniata</taxon>
        <taxon>Vertebrata</taxon>
        <taxon>Chondrichthyes</taxon>
        <taxon>Elasmobranchii</taxon>
        <taxon>Galeomorphii</taxon>
        <taxon>Galeoidea</taxon>
        <taxon>Orectolobiformes</taxon>
        <taxon>Hemiscylliidae</taxon>
        <taxon>Chiloscyllium</taxon>
    </lineage>
</organism>
<gene>
    <name evidence="2" type="ORF">chiPu_0004200</name>
</gene>
<keyword evidence="3" id="KW-1185">Reference proteome</keyword>
<accession>A0A401S5X4</accession>
<protein>
    <submittedName>
        <fullName evidence="2">Uncharacterized protein</fullName>
    </submittedName>
</protein>
<dbReference type="Proteomes" id="UP000287033">
    <property type="component" value="Unassembled WGS sequence"/>
</dbReference>
<sequence>MLGREVGNPRIVPATAQTFERVRPSPKVAARLENRALEPENPAPAGETPTGGHFVSNLRKPTATPPRSKFPGNCHRRNQNMKIQITLLGLIYFSVCESLKTVSKRHLGNLLVGVLLTSLKRISTDVRPTAKEQPEINLA</sequence>
<evidence type="ECO:0000256" key="1">
    <source>
        <dbReference type="SAM" id="MobiDB-lite"/>
    </source>
</evidence>
<evidence type="ECO:0000313" key="2">
    <source>
        <dbReference type="EMBL" id="GCC25789.1"/>
    </source>
</evidence>
<dbReference type="AlphaFoldDB" id="A0A401S5X4"/>
<comment type="caution">
    <text evidence="2">The sequence shown here is derived from an EMBL/GenBank/DDBJ whole genome shotgun (WGS) entry which is preliminary data.</text>
</comment>
<name>A0A401S5X4_CHIPU</name>
<evidence type="ECO:0000313" key="3">
    <source>
        <dbReference type="Proteomes" id="UP000287033"/>
    </source>
</evidence>
<proteinExistence type="predicted"/>
<dbReference type="EMBL" id="BEZZ01000098">
    <property type="protein sequence ID" value="GCC25789.1"/>
    <property type="molecule type" value="Genomic_DNA"/>
</dbReference>